<accession>A0ACC2TSE8</accession>
<evidence type="ECO:0000313" key="2">
    <source>
        <dbReference type="Proteomes" id="UP001165960"/>
    </source>
</evidence>
<dbReference type="EMBL" id="QTSX02002199">
    <property type="protein sequence ID" value="KAJ9077415.1"/>
    <property type="molecule type" value="Genomic_DNA"/>
</dbReference>
<comment type="caution">
    <text evidence="1">The sequence shown here is derived from an EMBL/GenBank/DDBJ whole genome shotgun (WGS) entry which is preliminary data.</text>
</comment>
<reference evidence="1" key="1">
    <citation type="submission" date="2022-04" db="EMBL/GenBank/DDBJ databases">
        <title>Genome of the entomopathogenic fungus Entomophthora muscae.</title>
        <authorList>
            <person name="Elya C."/>
            <person name="Lovett B.R."/>
            <person name="Lee E."/>
            <person name="Macias A.M."/>
            <person name="Hajek A.E."/>
            <person name="De Bivort B.L."/>
            <person name="Kasson M.T."/>
            <person name="De Fine Licht H.H."/>
            <person name="Stajich J.E."/>
        </authorList>
    </citation>
    <scope>NUCLEOTIDE SEQUENCE</scope>
    <source>
        <strain evidence="1">Berkeley</strain>
    </source>
</reference>
<sequence>MKAASEENLPEHQLRTGCTVRLSPWTSESAIFKKELVLKGIVVWISEAFLDVALDNAVGALKRRDATWLITNVSNSAIFDR</sequence>
<keyword evidence="2" id="KW-1185">Reference proteome</keyword>
<organism evidence="1 2">
    <name type="scientific">Entomophthora muscae</name>
    <dbReference type="NCBI Taxonomy" id="34485"/>
    <lineage>
        <taxon>Eukaryota</taxon>
        <taxon>Fungi</taxon>
        <taxon>Fungi incertae sedis</taxon>
        <taxon>Zoopagomycota</taxon>
        <taxon>Entomophthoromycotina</taxon>
        <taxon>Entomophthoromycetes</taxon>
        <taxon>Entomophthorales</taxon>
        <taxon>Entomophthoraceae</taxon>
        <taxon>Entomophthora</taxon>
    </lineage>
</organism>
<gene>
    <name evidence="1" type="ORF">DSO57_1016870</name>
</gene>
<proteinExistence type="predicted"/>
<evidence type="ECO:0000313" key="1">
    <source>
        <dbReference type="EMBL" id="KAJ9077415.1"/>
    </source>
</evidence>
<protein>
    <submittedName>
        <fullName evidence="1">Uncharacterized protein</fullName>
    </submittedName>
</protein>
<name>A0ACC2TSE8_9FUNG</name>
<dbReference type="Proteomes" id="UP001165960">
    <property type="component" value="Unassembled WGS sequence"/>
</dbReference>